<keyword evidence="2" id="KW-1185">Reference proteome</keyword>
<evidence type="ECO:0000313" key="1">
    <source>
        <dbReference type="EMBL" id="OXU19996.1"/>
    </source>
</evidence>
<sequence length="64" mass="7340">MLSESSASEDNIHCFVYGFIDDSDRLLNVQGEIGRYKLVGDSQRMESKLEKLYYGLPARDQHTL</sequence>
<name>A0A232ENU5_9HYME</name>
<proteinExistence type="predicted"/>
<dbReference type="AlphaFoldDB" id="A0A232ENU5"/>
<dbReference type="EMBL" id="NNAY01003092">
    <property type="protein sequence ID" value="OXU19996.1"/>
    <property type="molecule type" value="Genomic_DNA"/>
</dbReference>
<gene>
    <name evidence="1" type="ORF">TSAR_014687</name>
</gene>
<protein>
    <submittedName>
        <fullName evidence="1">Uncharacterized protein</fullName>
    </submittedName>
</protein>
<accession>A0A232ENU5</accession>
<organism evidence="1 2">
    <name type="scientific">Trichomalopsis sarcophagae</name>
    <dbReference type="NCBI Taxonomy" id="543379"/>
    <lineage>
        <taxon>Eukaryota</taxon>
        <taxon>Metazoa</taxon>
        <taxon>Ecdysozoa</taxon>
        <taxon>Arthropoda</taxon>
        <taxon>Hexapoda</taxon>
        <taxon>Insecta</taxon>
        <taxon>Pterygota</taxon>
        <taxon>Neoptera</taxon>
        <taxon>Endopterygota</taxon>
        <taxon>Hymenoptera</taxon>
        <taxon>Apocrita</taxon>
        <taxon>Proctotrupomorpha</taxon>
        <taxon>Chalcidoidea</taxon>
        <taxon>Pteromalidae</taxon>
        <taxon>Pteromalinae</taxon>
        <taxon>Trichomalopsis</taxon>
    </lineage>
</organism>
<reference evidence="1 2" key="1">
    <citation type="journal article" date="2017" name="Curr. Biol.">
        <title>The Evolution of Venom by Co-option of Single-Copy Genes.</title>
        <authorList>
            <person name="Martinson E.O."/>
            <person name="Mrinalini"/>
            <person name="Kelkar Y.D."/>
            <person name="Chang C.H."/>
            <person name="Werren J.H."/>
        </authorList>
    </citation>
    <scope>NUCLEOTIDE SEQUENCE [LARGE SCALE GENOMIC DNA]</scope>
    <source>
        <strain evidence="1 2">Alberta</strain>
        <tissue evidence="1">Whole body</tissue>
    </source>
</reference>
<evidence type="ECO:0000313" key="2">
    <source>
        <dbReference type="Proteomes" id="UP000215335"/>
    </source>
</evidence>
<feature type="non-terminal residue" evidence="1">
    <location>
        <position position="64"/>
    </location>
</feature>
<comment type="caution">
    <text evidence="1">The sequence shown here is derived from an EMBL/GenBank/DDBJ whole genome shotgun (WGS) entry which is preliminary data.</text>
</comment>
<dbReference type="Proteomes" id="UP000215335">
    <property type="component" value="Unassembled WGS sequence"/>
</dbReference>